<evidence type="ECO:0008006" key="3">
    <source>
        <dbReference type="Google" id="ProtNLM"/>
    </source>
</evidence>
<proteinExistence type="predicted"/>
<comment type="caution">
    <text evidence="1">The sequence shown here is derived from an EMBL/GenBank/DDBJ whole genome shotgun (WGS) entry which is preliminary data.</text>
</comment>
<dbReference type="EMBL" id="PVZC01000010">
    <property type="protein sequence ID" value="PRX92266.1"/>
    <property type="molecule type" value="Genomic_DNA"/>
</dbReference>
<accession>A0A2T0PU66</accession>
<organism evidence="1 2">
    <name type="scientific">Allonocardiopsis opalescens</name>
    <dbReference type="NCBI Taxonomy" id="1144618"/>
    <lineage>
        <taxon>Bacteria</taxon>
        <taxon>Bacillati</taxon>
        <taxon>Actinomycetota</taxon>
        <taxon>Actinomycetes</taxon>
        <taxon>Streptosporangiales</taxon>
        <taxon>Allonocardiopsis</taxon>
    </lineage>
</organism>
<protein>
    <recommendedName>
        <fullName evidence="3">Homeodomain-like domain-containing protein</fullName>
    </recommendedName>
</protein>
<dbReference type="RefSeq" id="WP_106252350.1">
    <property type="nucleotide sequence ID" value="NZ_PVZC01000010.1"/>
</dbReference>
<evidence type="ECO:0000313" key="2">
    <source>
        <dbReference type="Proteomes" id="UP000237846"/>
    </source>
</evidence>
<sequence length="74" mass="8255">MEIEELMALTRTAGGDDPFDALRAAVELRREVERLEAVNVRRARMLGASWNEIAVFLGVSKQAVHKKYGGRKNG</sequence>
<dbReference type="Proteomes" id="UP000237846">
    <property type="component" value="Unassembled WGS sequence"/>
</dbReference>
<gene>
    <name evidence="1" type="ORF">CLV72_11026</name>
</gene>
<dbReference type="AlphaFoldDB" id="A0A2T0PU66"/>
<dbReference type="OrthoDB" id="3579809at2"/>
<reference evidence="1 2" key="1">
    <citation type="submission" date="2018-03" db="EMBL/GenBank/DDBJ databases">
        <title>Genomic Encyclopedia of Archaeal and Bacterial Type Strains, Phase II (KMG-II): from individual species to whole genera.</title>
        <authorList>
            <person name="Goeker M."/>
        </authorList>
    </citation>
    <scope>NUCLEOTIDE SEQUENCE [LARGE SCALE GENOMIC DNA]</scope>
    <source>
        <strain evidence="1 2">DSM 45601</strain>
    </source>
</reference>
<evidence type="ECO:0000313" key="1">
    <source>
        <dbReference type="EMBL" id="PRX92266.1"/>
    </source>
</evidence>
<name>A0A2T0PU66_9ACTN</name>
<keyword evidence="2" id="KW-1185">Reference proteome</keyword>